<name>A0A8X6PW19_NEPPI</name>
<dbReference type="AlphaFoldDB" id="A0A8X6PW19"/>
<keyword evidence="3" id="KW-1185">Reference proteome</keyword>
<comment type="caution">
    <text evidence="2">The sequence shown here is derived from an EMBL/GenBank/DDBJ whole genome shotgun (WGS) entry which is preliminary data.</text>
</comment>
<sequence length="111" mass="12782">MHPLRGKESKQNRLGEKEVGRLTADSFIRPSPLHPSSDQRNNIFLEQGFHMFECELRSDLSSLRRVQNNWCKNISRNVRGGFHPNGSNEGTVTMTEMLEAAFLFVQLTFEM</sequence>
<dbReference type="Proteomes" id="UP000887013">
    <property type="component" value="Unassembled WGS sequence"/>
</dbReference>
<protein>
    <submittedName>
        <fullName evidence="2">Uncharacterized protein</fullName>
    </submittedName>
</protein>
<evidence type="ECO:0000313" key="3">
    <source>
        <dbReference type="Proteomes" id="UP000887013"/>
    </source>
</evidence>
<feature type="compositionally biased region" description="Basic and acidic residues" evidence="1">
    <location>
        <begin position="1"/>
        <end position="20"/>
    </location>
</feature>
<gene>
    <name evidence="2" type="ORF">NPIL_526321</name>
</gene>
<evidence type="ECO:0000313" key="2">
    <source>
        <dbReference type="EMBL" id="GFT92531.1"/>
    </source>
</evidence>
<organism evidence="2 3">
    <name type="scientific">Nephila pilipes</name>
    <name type="common">Giant wood spider</name>
    <name type="synonym">Nephila maculata</name>
    <dbReference type="NCBI Taxonomy" id="299642"/>
    <lineage>
        <taxon>Eukaryota</taxon>
        <taxon>Metazoa</taxon>
        <taxon>Ecdysozoa</taxon>
        <taxon>Arthropoda</taxon>
        <taxon>Chelicerata</taxon>
        <taxon>Arachnida</taxon>
        <taxon>Araneae</taxon>
        <taxon>Araneomorphae</taxon>
        <taxon>Entelegynae</taxon>
        <taxon>Araneoidea</taxon>
        <taxon>Nephilidae</taxon>
        <taxon>Nephila</taxon>
    </lineage>
</organism>
<proteinExistence type="predicted"/>
<feature type="region of interest" description="Disordered" evidence="1">
    <location>
        <begin position="1"/>
        <end position="39"/>
    </location>
</feature>
<evidence type="ECO:0000256" key="1">
    <source>
        <dbReference type="SAM" id="MobiDB-lite"/>
    </source>
</evidence>
<dbReference type="EMBL" id="BMAW01121092">
    <property type="protein sequence ID" value="GFT92531.1"/>
    <property type="molecule type" value="Genomic_DNA"/>
</dbReference>
<accession>A0A8X6PW19</accession>
<reference evidence="2" key="1">
    <citation type="submission" date="2020-08" db="EMBL/GenBank/DDBJ databases">
        <title>Multicomponent nature underlies the extraordinary mechanical properties of spider dragline silk.</title>
        <authorList>
            <person name="Kono N."/>
            <person name="Nakamura H."/>
            <person name="Mori M."/>
            <person name="Yoshida Y."/>
            <person name="Ohtoshi R."/>
            <person name="Malay A.D."/>
            <person name="Moran D.A.P."/>
            <person name="Tomita M."/>
            <person name="Numata K."/>
            <person name="Arakawa K."/>
        </authorList>
    </citation>
    <scope>NUCLEOTIDE SEQUENCE</scope>
</reference>